<dbReference type="Proteomes" id="UP000266723">
    <property type="component" value="Unassembled WGS sequence"/>
</dbReference>
<protein>
    <submittedName>
        <fullName evidence="1">Uncharacterized protein</fullName>
    </submittedName>
</protein>
<comment type="caution">
    <text evidence="1">The sequence shown here is derived from an EMBL/GenBank/DDBJ whole genome shotgun (WGS) entry which is preliminary data.</text>
</comment>
<evidence type="ECO:0000313" key="1">
    <source>
        <dbReference type="EMBL" id="KAF3580501.1"/>
    </source>
</evidence>
<accession>A0ABQ7DT42</accession>
<proteinExistence type="predicted"/>
<reference evidence="1 2" key="1">
    <citation type="journal article" date="2020" name="BMC Genomics">
        <title>Intraspecific diversification of the crop wild relative Brassica cretica Lam. using demographic model selection.</title>
        <authorList>
            <person name="Kioukis A."/>
            <person name="Michalopoulou V.A."/>
            <person name="Briers L."/>
            <person name="Pirintsos S."/>
            <person name="Studholme D.J."/>
            <person name="Pavlidis P."/>
            <person name="Sarris P.F."/>
        </authorList>
    </citation>
    <scope>NUCLEOTIDE SEQUENCE [LARGE SCALE GENOMIC DNA]</scope>
    <source>
        <strain evidence="2">cv. PFS-1207/04</strain>
    </source>
</reference>
<keyword evidence="2" id="KW-1185">Reference proteome</keyword>
<gene>
    <name evidence="1" type="ORF">DY000_02029989</name>
</gene>
<organism evidence="1 2">
    <name type="scientific">Brassica cretica</name>
    <name type="common">Mustard</name>
    <dbReference type="NCBI Taxonomy" id="69181"/>
    <lineage>
        <taxon>Eukaryota</taxon>
        <taxon>Viridiplantae</taxon>
        <taxon>Streptophyta</taxon>
        <taxon>Embryophyta</taxon>
        <taxon>Tracheophyta</taxon>
        <taxon>Spermatophyta</taxon>
        <taxon>Magnoliopsida</taxon>
        <taxon>eudicotyledons</taxon>
        <taxon>Gunneridae</taxon>
        <taxon>Pentapetalae</taxon>
        <taxon>rosids</taxon>
        <taxon>malvids</taxon>
        <taxon>Brassicales</taxon>
        <taxon>Brassicaceae</taxon>
        <taxon>Brassiceae</taxon>
        <taxon>Brassica</taxon>
    </lineage>
</organism>
<name>A0ABQ7DT42_BRACR</name>
<dbReference type="EMBL" id="QGKV02000649">
    <property type="protein sequence ID" value="KAF3580501.1"/>
    <property type="molecule type" value="Genomic_DNA"/>
</dbReference>
<evidence type="ECO:0000313" key="2">
    <source>
        <dbReference type="Proteomes" id="UP000266723"/>
    </source>
</evidence>
<sequence length="133" mass="15161">MITETFLSVALFEEASGDLSLYRSIDEEAIRGRLCLCIIRWFDEEASHRFLRQQTARSSYSHQTVSGNFEDSVELSSSQVPILGLLHVCVGVTRQCKRVTREETVQVCHASGDSEREKQFLCHEQAMCLYVLL</sequence>